<evidence type="ECO:0000313" key="2">
    <source>
        <dbReference type="Proteomes" id="UP000319483"/>
    </source>
</evidence>
<evidence type="ECO:0000313" key="1">
    <source>
        <dbReference type="EMBL" id="TSJ98332.1"/>
    </source>
</evidence>
<organism evidence="1 2">
    <name type="scientific">Gilliamella apicola</name>
    <dbReference type="NCBI Taxonomy" id="1196095"/>
    <lineage>
        <taxon>Bacteria</taxon>
        <taxon>Pseudomonadati</taxon>
        <taxon>Pseudomonadota</taxon>
        <taxon>Gammaproteobacteria</taxon>
        <taxon>Orbales</taxon>
        <taxon>Orbaceae</taxon>
        <taxon>Gilliamella</taxon>
    </lineage>
</organism>
<dbReference type="AlphaFoldDB" id="A0A556SB12"/>
<name>A0A556SB12_9GAMM</name>
<proteinExistence type="predicted"/>
<dbReference type="RefSeq" id="WP_144092277.1">
    <property type="nucleotide sequence ID" value="NZ_VMHM01000011.1"/>
</dbReference>
<accession>A0A556SB12</accession>
<sequence>MWWAIARFVVVLVASYFLNQALAKKNNNNKVNAATFDDFDYPQPTEGTPQCVFFGDCWTADWFVLAYGNYRYEAIRK</sequence>
<gene>
    <name evidence="1" type="ORF">FPQ15_09115</name>
</gene>
<dbReference type="EMBL" id="VMHM01000011">
    <property type="protein sequence ID" value="TSJ98332.1"/>
    <property type="molecule type" value="Genomic_DNA"/>
</dbReference>
<dbReference type="Proteomes" id="UP000319483">
    <property type="component" value="Unassembled WGS sequence"/>
</dbReference>
<comment type="caution">
    <text evidence="1">The sequence shown here is derived from an EMBL/GenBank/DDBJ whole genome shotgun (WGS) entry which is preliminary data.</text>
</comment>
<reference evidence="1 2" key="1">
    <citation type="submission" date="2019-07" db="EMBL/GenBank/DDBJ databases">
        <title>Gilliamella genomes.</title>
        <authorList>
            <person name="Zheng H."/>
        </authorList>
    </citation>
    <scope>NUCLEOTIDE SEQUENCE [LARGE SCALE GENOMIC DNA]</scope>
    <source>
        <strain evidence="1 2">W8127</strain>
    </source>
</reference>
<protein>
    <submittedName>
        <fullName evidence="1">Uncharacterized protein</fullName>
    </submittedName>
</protein>